<comment type="caution">
    <text evidence="1">The sequence shown here is derived from an EMBL/GenBank/DDBJ whole genome shotgun (WGS) entry which is preliminary data.</text>
</comment>
<dbReference type="AlphaFoldDB" id="A0A839AGF7"/>
<accession>A0A839AGF7</accession>
<dbReference type="Proteomes" id="UP000541109">
    <property type="component" value="Unassembled WGS sequence"/>
</dbReference>
<keyword evidence="2" id="KW-1185">Reference proteome</keyword>
<dbReference type="RefSeq" id="WP_182166278.1">
    <property type="nucleotide sequence ID" value="NZ_JACFXV010000059.1"/>
</dbReference>
<evidence type="ECO:0008006" key="3">
    <source>
        <dbReference type="Google" id="ProtNLM"/>
    </source>
</evidence>
<evidence type="ECO:0000313" key="2">
    <source>
        <dbReference type="Proteomes" id="UP000541109"/>
    </source>
</evidence>
<evidence type="ECO:0000313" key="1">
    <source>
        <dbReference type="EMBL" id="MBA5778225.1"/>
    </source>
</evidence>
<gene>
    <name evidence="1" type="ORF">H2509_13940</name>
</gene>
<protein>
    <recommendedName>
        <fullName evidence="3">Phage regulatory protein CII (CP76)</fullName>
    </recommendedName>
</protein>
<proteinExistence type="predicted"/>
<organism evidence="1 2">
    <name type="scientific">Stappia albiluteola</name>
    <dbReference type="NCBI Taxonomy" id="2758565"/>
    <lineage>
        <taxon>Bacteria</taxon>
        <taxon>Pseudomonadati</taxon>
        <taxon>Pseudomonadota</taxon>
        <taxon>Alphaproteobacteria</taxon>
        <taxon>Hyphomicrobiales</taxon>
        <taxon>Stappiaceae</taxon>
        <taxon>Stappia</taxon>
    </lineage>
</organism>
<reference evidence="1 2" key="1">
    <citation type="submission" date="2020-07" db="EMBL/GenBank/DDBJ databases">
        <title>Stappia sp., F7233, whole genome shotgun sequencing project.</title>
        <authorList>
            <person name="Jiang S."/>
            <person name="Liu Z.W."/>
            <person name="Du Z.J."/>
        </authorList>
    </citation>
    <scope>NUCLEOTIDE SEQUENCE [LARGE SCALE GENOMIC DNA]</scope>
    <source>
        <strain evidence="1 2">F7233</strain>
    </source>
</reference>
<dbReference type="EMBL" id="JACFXV010000059">
    <property type="protein sequence ID" value="MBA5778225.1"/>
    <property type="molecule type" value="Genomic_DNA"/>
</dbReference>
<sequence length="166" mass="17826">MKHARPSSENERRALKSAVRMQLRQCGGQDSAASITRVSQQQLSAYGNADNERHENEHMPIDVLLDLTLDAGPVALTEICRLSGGAFVQLPSTHSDGVWAAEIGRAVKEGGEAAAKLCEALATGGTITAEEIRELDIVREISEAIEALIALRQHCNRVINAGEGDE</sequence>
<name>A0A839AGF7_9HYPH</name>